<evidence type="ECO:0000259" key="6">
    <source>
        <dbReference type="PROSITE" id="PS51063"/>
    </source>
</evidence>
<dbReference type="CDD" id="cd00092">
    <property type="entry name" value="HTH_CRP"/>
    <property type="match status" value="1"/>
</dbReference>
<dbReference type="PANTHER" id="PTHR24567">
    <property type="entry name" value="CRP FAMILY TRANSCRIPTIONAL REGULATORY PROTEIN"/>
    <property type="match status" value="1"/>
</dbReference>
<reference evidence="7 8" key="1">
    <citation type="journal article" date="2013" name="Genome Announc.">
        <title>Draft genome sequences for three mercury-methylating, sulfate-reducing bacteria.</title>
        <authorList>
            <person name="Brown S.D."/>
            <person name="Hurt R.A.Jr."/>
            <person name="Gilmour C.C."/>
            <person name="Elias D.A."/>
        </authorList>
    </citation>
    <scope>NUCLEOTIDE SEQUENCE [LARGE SCALE GENOMIC DNA]</scope>
    <source>
        <strain evidence="7 8">DSM 2059</strain>
    </source>
</reference>
<dbReference type="GO" id="GO:0005829">
    <property type="term" value="C:cytosol"/>
    <property type="evidence" value="ECO:0007669"/>
    <property type="project" value="TreeGrafter"/>
</dbReference>
<evidence type="ECO:0000256" key="3">
    <source>
        <dbReference type="ARBA" id="ARBA00023163"/>
    </source>
</evidence>
<keyword evidence="1" id="KW-0805">Transcription regulation</keyword>
<evidence type="ECO:0000256" key="4">
    <source>
        <dbReference type="SAM" id="Coils"/>
    </source>
</evidence>
<dbReference type="InterPro" id="IPR012318">
    <property type="entry name" value="HTH_CRP"/>
</dbReference>
<dbReference type="eggNOG" id="COG0664">
    <property type="taxonomic scope" value="Bacteria"/>
</dbReference>
<dbReference type="InterPro" id="IPR000595">
    <property type="entry name" value="cNMP-bd_dom"/>
</dbReference>
<keyword evidence="4" id="KW-0175">Coiled coil</keyword>
<dbReference type="InterPro" id="IPR036390">
    <property type="entry name" value="WH_DNA-bd_sf"/>
</dbReference>
<dbReference type="InterPro" id="IPR018490">
    <property type="entry name" value="cNMP-bd_dom_sf"/>
</dbReference>
<dbReference type="GO" id="GO:0003700">
    <property type="term" value="F:DNA-binding transcription factor activity"/>
    <property type="evidence" value="ECO:0007669"/>
    <property type="project" value="InterPro"/>
</dbReference>
<keyword evidence="3" id="KW-0804">Transcription</keyword>
<dbReference type="Gene3D" id="2.60.120.10">
    <property type="entry name" value="Jelly Rolls"/>
    <property type="match status" value="1"/>
</dbReference>
<dbReference type="OrthoDB" id="892842at2"/>
<dbReference type="SUPFAM" id="SSF51206">
    <property type="entry name" value="cAMP-binding domain-like"/>
    <property type="match status" value="1"/>
</dbReference>
<protein>
    <submittedName>
        <fullName evidence="7">Transcriptional regulator, Crp/Fnr family</fullName>
    </submittedName>
</protein>
<gene>
    <name evidence="7" type="ORF">dsmv_0751</name>
</gene>
<dbReference type="InterPro" id="IPR050397">
    <property type="entry name" value="Env_Response_Regulators"/>
</dbReference>
<feature type="domain" description="HTH crp-type" evidence="6">
    <location>
        <begin position="148"/>
        <end position="217"/>
    </location>
</feature>
<comment type="caution">
    <text evidence="7">The sequence shown here is derived from an EMBL/GenBank/DDBJ whole genome shotgun (WGS) entry which is preliminary data.</text>
</comment>
<dbReference type="STRING" id="897.B2D07_16425"/>
<evidence type="ECO:0000256" key="2">
    <source>
        <dbReference type="ARBA" id="ARBA00023125"/>
    </source>
</evidence>
<dbReference type="InterPro" id="IPR018488">
    <property type="entry name" value="cNMP-bd_CS"/>
</dbReference>
<dbReference type="PROSITE" id="PS00042">
    <property type="entry name" value="HTH_CRP_1"/>
    <property type="match status" value="1"/>
</dbReference>
<keyword evidence="8" id="KW-1185">Reference proteome</keyword>
<evidence type="ECO:0000313" key="8">
    <source>
        <dbReference type="Proteomes" id="UP000014977"/>
    </source>
</evidence>
<accession>S7TGW1</accession>
<dbReference type="SMART" id="SM00419">
    <property type="entry name" value="HTH_CRP"/>
    <property type="match status" value="1"/>
</dbReference>
<dbReference type="GO" id="GO:0003677">
    <property type="term" value="F:DNA binding"/>
    <property type="evidence" value="ECO:0007669"/>
    <property type="project" value="UniProtKB-KW"/>
</dbReference>
<dbReference type="SMART" id="SM00100">
    <property type="entry name" value="cNMP"/>
    <property type="match status" value="1"/>
</dbReference>
<dbReference type="EMBL" id="ATHJ01000105">
    <property type="protein sequence ID" value="EPR36046.1"/>
    <property type="molecule type" value="Genomic_DNA"/>
</dbReference>
<dbReference type="CDD" id="cd00038">
    <property type="entry name" value="CAP_ED"/>
    <property type="match status" value="1"/>
</dbReference>
<dbReference type="Gene3D" id="1.10.10.10">
    <property type="entry name" value="Winged helix-like DNA-binding domain superfamily/Winged helix DNA-binding domain"/>
    <property type="match status" value="1"/>
</dbReference>
<dbReference type="PROSITE" id="PS51063">
    <property type="entry name" value="HTH_CRP_2"/>
    <property type="match status" value="1"/>
</dbReference>
<sequence length="221" mass="25076">MTETTEIIELLKKVPLFESLSDKELEAVGRVVKIKSYPKNTILFSEGDESDSFYVICEGRVNVGINDEDGKEIILSRLGPNEYFGEMALMDGEPRSAFVMTRDPCKLMIIAKSDFKKLLSSDVMLNLLMELQRRLREANKKIESLALMDVYGRVARLLIQLAGTSEPGVQIREKLTHQEIASMVGASREMVSRVIKDLTSDGYISIRRKRITIHKSLPYSW</sequence>
<dbReference type="RefSeq" id="WP_020877862.1">
    <property type="nucleotide sequence ID" value="NZ_ATHJ01000105.1"/>
</dbReference>
<organism evidence="7 8">
    <name type="scientific">Desulfococcus multivorans DSM 2059</name>
    <dbReference type="NCBI Taxonomy" id="1121405"/>
    <lineage>
        <taxon>Bacteria</taxon>
        <taxon>Pseudomonadati</taxon>
        <taxon>Thermodesulfobacteriota</taxon>
        <taxon>Desulfobacteria</taxon>
        <taxon>Desulfobacterales</taxon>
        <taxon>Desulfococcaceae</taxon>
        <taxon>Desulfococcus</taxon>
    </lineage>
</organism>
<evidence type="ECO:0000259" key="5">
    <source>
        <dbReference type="PROSITE" id="PS50042"/>
    </source>
</evidence>
<dbReference type="PROSITE" id="PS50042">
    <property type="entry name" value="CNMP_BINDING_3"/>
    <property type="match status" value="1"/>
</dbReference>
<dbReference type="PATRIC" id="fig|1121405.3.peg.3485"/>
<dbReference type="Pfam" id="PF00027">
    <property type="entry name" value="cNMP_binding"/>
    <property type="match status" value="1"/>
</dbReference>
<dbReference type="InterPro" id="IPR014710">
    <property type="entry name" value="RmlC-like_jellyroll"/>
</dbReference>
<feature type="domain" description="Cyclic nucleotide-binding" evidence="5">
    <location>
        <begin position="16"/>
        <end position="119"/>
    </location>
</feature>
<dbReference type="PRINTS" id="PR00034">
    <property type="entry name" value="HTHCRP"/>
</dbReference>
<dbReference type="InterPro" id="IPR036388">
    <property type="entry name" value="WH-like_DNA-bd_sf"/>
</dbReference>
<keyword evidence="2" id="KW-0238">DNA-binding</keyword>
<dbReference type="PROSITE" id="PS00889">
    <property type="entry name" value="CNMP_BINDING_2"/>
    <property type="match status" value="1"/>
</dbReference>
<feature type="coiled-coil region" evidence="4">
    <location>
        <begin position="121"/>
        <end position="148"/>
    </location>
</feature>
<evidence type="ECO:0000313" key="7">
    <source>
        <dbReference type="EMBL" id="EPR36046.1"/>
    </source>
</evidence>
<dbReference type="PANTHER" id="PTHR24567:SF74">
    <property type="entry name" value="HTH-TYPE TRANSCRIPTIONAL REGULATOR ARCR"/>
    <property type="match status" value="1"/>
</dbReference>
<dbReference type="Proteomes" id="UP000014977">
    <property type="component" value="Unassembled WGS sequence"/>
</dbReference>
<proteinExistence type="predicted"/>
<dbReference type="SUPFAM" id="SSF46785">
    <property type="entry name" value="Winged helix' DNA-binding domain"/>
    <property type="match status" value="1"/>
</dbReference>
<evidence type="ECO:0000256" key="1">
    <source>
        <dbReference type="ARBA" id="ARBA00023015"/>
    </source>
</evidence>
<dbReference type="AlphaFoldDB" id="S7TGW1"/>
<dbReference type="PRINTS" id="PR00103">
    <property type="entry name" value="CAMPKINASE"/>
</dbReference>
<dbReference type="Pfam" id="PF13545">
    <property type="entry name" value="HTH_Crp_2"/>
    <property type="match status" value="1"/>
</dbReference>
<dbReference type="InterPro" id="IPR018335">
    <property type="entry name" value="Tscrpt_reg_HTH_Crp-type_CS"/>
</dbReference>
<name>S7TGW1_DESML</name>